<dbReference type="PANTHER" id="PTHR43214">
    <property type="entry name" value="TWO-COMPONENT RESPONSE REGULATOR"/>
    <property type="match status" value="1"/>
</dbReference>
<dbReference type="PROSITE" id="PS50043">
    <property type="entry name" value="HTH_LUXR_2"/>
    <property type="match status" value="1"/>
</dbReference>
<sequence>MSQQLQQLSEAREAFARGEWDVARRSLERAAADAPLSWPDLEILSRSVWWLGDVQRSMSLSEEIFHRLDDEHQTQAAARTALTLSMQWGIRGNLAVSSAWLNRARRLLENMPEVPEHGYLLYLEANDAMNLEGDPVPALAASVSLKEMTRRHDSPELASFGYMLSGLAAVRTGQSARGFQDLDEAMLPVMAGQVPAEWGGDIYCSIIHLCYEMADFARMRAWTDALATWCAGLSQSFMYSGISRVHELQLLGTEGNWGQVEAEMPHEAERLRNAHGWIAADGYCELGEIRRRRGDVAGAESAFALARGLGLDAQPGRALLLADAGKTDAAIEALRAALADRGTLGRASLLLPLVELLAPRDPGAAATHCLELEQTASFYGTPGFLAWAHHARGAVLMEERRWPEAINELESAAQTYRSQHMRYELARIHERLATVRGALGETGRAEAERATAAAIRNQLGAKHISWTRPAQEPGGLTSREVEVLGCVLAGSSNRQIAKSLTISEKTAGRHLANIFTKIGVTSRTAAAAWAHQHGISERPGA</sequence>
<keyword evidence="4" id="KW-1185">Reference proteome</keyword>
<dbReference type="InterPro" id="IPR000792">
    <property type="entry name" value="Tscrpt_reg_LuxR_C"/>
</dbReference>
<evidence type="ECO:0000313" key="3">
    <source>
        <dbReference type="EMBL" id="MBU8865386.1"/>
    </source>
</evidence>
<dbReference type="RefSeq" id="WP_216922892.1">
    <property type="nucleotide sequence ID" value="NZ_JAHOPC010000002.1"/>
</dbReference>
<name>A0ABS6I3Y2_9MICC</name>
<gene>
    <name evidence="3" type="ORF">KSW38_03650</name>
</gene>
<dbReference type="InterPro" id="IPR039420">
    <property type="entry name" value="WalR-like"/>
</dbReference>
<evidence type="ECO:0000259" key="2">
    <source>
        <dbReference type="PROSITE" id="PS50043"/>
    </source>
</evidence>
<evidence type="ECO:0000313" key="4">
    <source>
        <dbReference type="Proteomes" id="UP000824166"/>
    </source>
</evidence>
<dbReference type="Proteomes" id="UP000824166">
    <property type="component" value="Unassembled WGS sequence"/>
</dbReference>
<dbReference type="CDD" id="cd06170">
    <property type="entry name" value="LuxR_C_like"/>
    <property type="match status" value="1"/>
</dbReference>
<keyword evidence="1" id="KW-0238">DNA-binding</keyword>
<dbReference type="Pfam" id="PF00196">
    <property type="entry name" value="GerE"/>
    <property type="match status" value="1"/>
</dbReference>
<accession>A0ABS6I3Y2</accession>
<dbReference type="SMART" id="SM00421">
    <property type="entry name" value="HTH_LUXR"/>
    <property type="match status" value="1"/>
</dbReference>
<reference evidence="3 4" key="1">
    <citation type="submission" date="2021-06" db="EMBL/GenBank/DDBJ databases">
        <authorList>
            <person name="Jeong J.W."/>
        </authorList>
    </citation>
    <scope>NUCLEOTIDE SEQUENCE [LARGE SCALE GENOMIC DNA]</scope>
    <source>
        <strain evidence="3 4">MMS21-TAE1-1</strain>
    </source>
</reference>
<organism evidence="3 4">
    <name type="scientific">Paenarthrobacter aromaticivorans</name>
    <dbReference type="NCBI Taxonomy" id="2849150"/>
    <lineage>
        <taxon>Bacteria</taxon>
        <taxon>Bacillati</taxon>
        <taxon>Actinomycetota</taxon>
        <taxon>Actinomycetes</taxon>
        <taxon>Micrococcales</taxon>
        <taxon>Micrococcaceae</taxon>
        <taxon>Paenarthrobacter</taxon>
    </lineage>
</organism>
<dbReference type="PANTHER" id="PTHR43214:SF43">
    <property type="entry name" value="TWO-COMPONENT RESPONSE REGULATOR"/>
    <property type="match status" value="1"/>
</dbReference>
<protein>
    <submittedName>
        <fullName evidence="3">Helix-turn-helix transcriptional regulator</fullName>
    </submittedName>
</protein>
<evidence type="ECO:0000256" key="1">
    <source>
        <dbReference type="ARBA" id="ARBA00023125"/>
    </source>
</evidence>
<proteinExistence type="predicted"/>
<feature type="domain" description="HTH luxR-type" evidence="2">
    <location>
        <begin position="469"/>
        <end position="534"/>
    </location>
</feature>
<comment type="caution">
    <text evidence="3">The sequence shown here is derived from an EMBL/GenBank/DDBJ whole genome shotgun (WGS) entry which is preliminary data.</text>
</comment>
<dbReference type="EMBL" id="JAHOPC010000002">
    <property type="protein sequence ID" value="MBU8865386.1"/>
    <property type="molecule type" value="Genomic_DNA"/>
</dbReference>